<proteinExistence type="predicted"/>
<feature type="transmembrane region" description="Helical" evidence="7">
    <location>
        <begin position="9"/>
        <end position="32"/>
    </location>
</feature>
<feature type="transmembrane region" description="Helical" evidence="7">
    <location>
        <begin position="445"/>
        <end position="465"/>
    </location>
</feature>
<keyword evidence="4 7" id="KW-0812">Transmembrane</keyword>
<dbReference type="Pfam" id="PF07690">
    <property type="entry name" value="MFS_1"/>
    <property type="match status" value="1"/>
</dbReference>
<feature type="domain" description="Major facilitator superfamily (MFS) profile" evidence="8">
    <location>
        <begin position="10"/>
        <end position="467"/>
    </location>
</feature>
<evidence type="ECO:0000256" key="4">
    <source>
        <dbReference type="ARBA" id="ARBA00022692"/>
    </source>
</evidence>
<organism evidence="9">
    <name type="scientific">Paraconexibacter sp. AEG42_29</name>
    <dbReference type="NCBI Taxonomy" id="2997339"/>
    <lineage>
        <taxon>Bacteria</taxon>
        <taxon>Bacillati</taxon>
        <taxon>Actinomycetota</taxon>
        <taxon>Thermoleophilia</taxon>
        <taxon>Solirubrobacterales</taxon>
        <taxon>Paraconexibacteraceae</taxon>
        <taxon>Paraconexibacter</taxon>
    </lineage>
</organism>
<feature type="transmembrane region" description="Helical" evidence="7">
    <location>
        <begin position="270"/>
        <end position="290"/>
    </location>
</feature>
<dbReference type="AlphaFoldDB" id="A0AAU7AVI4"/>
<evidence type="ECO:0000256" key="6">
    <source>
        <dbReference type="ARBA" id="ARBA00023136"/>
    </source>
</evidence>
<dbReference type="PANTHER" id="PTHR42718">
    <property type="entry name" value="MAJOR FACILITATOR SUPERFAMILY MULTIDRUG TRANSPORTER MFSC"/>
    <property type="match status" value="1"/>
</dbReference>
<accession>A0AAU7AVI4</accession>
<name>A0AAU7AVI4_9ACTN</name>
<dbReference type="Gene3D" id="1.20.1720.10">
    <property type="entry name" value="Multidrug resistance protein D"/>
    <property type="match status" value="1"/>
</dbReference>
<dbReference type="GO" id="GO:0005886">
    <property type="term" value="C:plasma membrane"/>
    <property type="evidence" value="ECO:0007669"/>
    <property type="project" value="UniProtKB-SubCell"/>
</dbReference>
<dbReference type="InterPro" id="IPR020846">
    <property type="entry name" value="MFS_dom"/>
</dbReference>
<comment type="subcellular location">
    <subcellularLocation>
        <location evidence="1">Cell membrane</location>
        <topology evidence="1">Multi-pass membrane protein</topology>
    </subcellularLocation>
</comment>
<protein>
    <submittedName>
        <fullName evidence="9">MFS-type transporter EfpA</fullName>
    </submittedName>
</protein>
<dbReference type="PROSITE" id="PS50850">
    <property type="entry name" value="MFS"/>
    <property type="match status" value="1"/>
</dbReference>
<dbReference type="SUPFAM" id="SSF103473">
    <property type="entry name" value="MFS general substrate transporter"/>
    <property type="match status" value="1"/>
</dbReference>
<evidence type="ECO:0000256" key="3">
    <source>
        <dbReference type="ARBA" id="ARBA00022475"/>
    </source>
</evidence>
<gene>
    <name evidence="9" type="primary">efpA_2</name>
    <name evidence="9" type="ORF">DSM112329_02465</name>
</gene>
<feature type="transmembrane region" description="Helical" evidence="7">
    <location>
        <begin position="407"/>
        <end position="425"/>
    </location>
</feature>
<dbReference type="RefSeq" id="WP_354702112.1">
    <property type="nucleotide sequence ID" value="NZ_CP114014.1"/>
</dbReference>
<evidence type="ECO:0000256" key="1">
    <source>
        <dbReference type="ARBA" id="ARBA00004651"/>
    </source>
</evidence>
<dbReference type="KEGG" id="parq:DSM112329_02465"/>
<evidence type="ECO:0000259" key="8">
    <source>
        <dbReference type="PROSITE" id="PS50850"/>
    </source>
</evidence>
<feature type="transmembrane region" description="Helical" evidence="7">
    <location>
        <begin position="198"/>
        <end position="220"/>
    </location>
</feature>
<feature type="transmembrane region" description="Helical" evidence="7">
    <location>
        <begin position="335"/>
        <end position="353"/>
    </location>
</feature>
<dbReference type="InterPro" id="IPR036259">
    <property type="entry name" value="MFS_trans_sf"/>
</dbReference>
<dbReference type="NCBIfam" id="TIGR00711">
    <property type="entry name" value="efflux_EmrB"/>
    <property type="match status" value="1"/>
</dbReference>
<feature type="transmembrane region" description="Helical" evidence="7">
    <location>
        <begin position="44"/>
        <end position="64"/>
    </location>
</feature>
<dbReference type="PRINTS" id="PR01036">
    <property type="entry name" value="TCRTETB"/>
</dbReference>
<feature type="transmembrane region" description="Helical" evidence="7">
    <location>
        <begin position="163"/>
        <end position="186"/>
    </location>
</feature>
<keyword evidence="3" id="KW-1003">Cell membrane</keyword>
<evidence type="ECO:0000256" key="2">
    <source>
        <dbReference type="ARBA" id="ARBA00022448"/>
    </source>
</evidence>
<keyword evidence="6 7" id="KW-0472">Membrane</keyword>
<keyword evidence="2" id="KW-0813">Transport</keyword>
<dbReference type="GO" id="GO:0022857">
    <property type="term" value="F:transmembrane transporter activity"/>
    <property type="evidence" value="ECO:0007669"/>
    <property type="project" value="InterPro"/>
</dbReference>
<feature type="transmembrane region" description="Helical" evidence="7">
    <location>
        <begin position="302"/>
        <end position="323"/>
    </location>
</feature>
<dbReference type="EMBL" id="CP114014">
    <property type="protein sequence ID" value="XAY05607.1"/>
    <property type="molecule type" value="Genomic_DNA"/>
</dbReference>
<dbReference type="InterPro" id="IPR011701">
    <property type="entry name" value="MFS"/>
</dbReference>
<feature type="transmembrane region" description="Helical" evidence="7">
    <location>
        <begin position="76"/>
        <end position="95"/>
    </location>
</feature>
<feature type="transmembrane region" description="Helical" evidence="7">
    <location>
        <begin position="232"/>
        <end position="249"/>
    </location>
</feature>
<dbReference type="PANTHER" id="PTHR42718:SF46">
    <property type="entry name" value="BLR6921 PROTEIN"/>
    <property type="match status" value="1"/>
</dbReference>
<evidence type="ECO:0000313" key="9">
    <source>
        <dbReference type="EMBL" id="XAY05607.1"/>
    </source>
</evidence>
<feature type="transmembrane region" description="Helical" evidence="7">
    <location>
        <begin position="101"/>
        <end position="124"/>
    </location>
</feature>
<dbReference type="Gene3D" id="1.20.1250.20">
    <property type="entry name" value="MFS general substrate transporter like domains"/>
    <property type="match status" value="1"/>
</dbReference>
<keyword evidence="5 7" id="KW-1133">Transmembrane helix</keyword>
<reference evidence="9" key="1">
    <citation type="submission" date="2022-12" db="EMBL/GenBank/DDBJ databases">
        <title>Paraconexibacter alkalitolerans sp. nov. and Baekduia alba sp. nov., isolated from soil and emended description of the genera Paraconexibacter (Chun et al., 2020) and Baekduia (An et al., 2020).</title>
        <authorList>
            <person name="Vieira S."/>
            <person name="Huber K.J."/>
            <person name="Geppert A."/>
            <person name="Wolf J."/>
            <person name="Neumann-Schaal M."/>
            <person name="Muesken M."/>
            <person name="Overmann J."/>
        </authorList>
    </citation>
    <scope>NUCLEOTIDE SEQUENCE</scope>
    <source>
        <strain evidence="9">AEG42_29</strain>
    </source>
</reference>
<feature type="transmembrane region" description="Helical" evidence="7">
    <location>
        <begin position="136"/>
        <end position="157"/>
    </location>
</feature>
<dbReference type="InterPro" id="IPR005829">
    <property type="entry name" value="Sugar_transporter_CS"/>
</dbReference>
<dbReference type="PROSITE" id="PS00216">
    <property type="entry name" value="SUGAR_TRANSPORT_1"/>
    <property type="match status" value="1"/>
</dbReference>
<dbReference type="InterPro" id="IPR004638">
    <property type="entry name" value="EmrB-like"/>
</dbReference>
<evidence type="ECO:0000256" key="7">
    <source>
        <dbReference type="SAM" id="Phobius"/>
    </source>
</evidence>
<sequence>MTSDRRRSLTLVLCCLAQFMVILDVAIVNVALPSIQDNLDFSDAGLQWVVNAYTLAFGGFLLLGGRAADLLGRREVFVAGIGLFAVASLIGGAAQSDGMLIAARAAQGLGGAIVAPATLSILTTTFTEGAERNRALGLWGAMGGVGGATGGLLGGLLTETLSWRWILLINVPVGLVVAVAALRVFVPRATGAAASARRSFDLAGAFTVTAGLVVLTYAIVGTEQHGWASTETLLVGAAGAALLVVFVAVEGRLAKAPLMPLRIFASRPVTGANLVVFCMGGSAFAMWYFVSLYLQKVLGYQPIRAGLAFLPMTLVIVAASQIASRLTSRLGPGPVLAAGMTSIALGMLLFTGVDADGTYLGDVLLASLLCAGGIGFSFVPVTIAATTGVARAEAGLASGLVNTFRQVGGSIGLALLATVATQRTADVSGSVPPLEALTDGFQRAFAVGAGIGALGAVTCVVLLVLPARRDAAAAAAAAAAAGGGATPPVSGAS</sequence>
<evidence type="ECO:0000256" key="5">
    <source>
        <dbReference type="ARBA" id="ARBA00022989"/>
    </source>
</evidence>
<dbReference type="CDD" id="cd17321">
    <property type="entry name" value="MFS_MMR_MDR_like"/>
    <property type="match status" value="1"/>
</dbReference>
<feature type="transmembrane region" description="Helical" evidence="7">
    <location>
        <begin position="365"/>
        <end position="386"/>
    </location>
</feature>